<keyword evidence="2" id="KW-1185">Reference proteome</keyword>
<reference evidence="1" key="1">
    <citation type="submission" date="2023-04" db="EMBL/GenBank/DDBJ databases">
        <title>Draft Genome sequencing of Naganishia species isolated from polar environments using Oxford Nanopore Technology.</title>
        <authorList>
            <person name="Leo P."/>
            <person name="Venkateswaran K."/>
        </authorList>
    </citation>
    <scope>NUCLEOTIDE SEQUENCE</scope>
    <source>
        <strain evidence="1">MNA-CCFEE 5262</strain>
    </source>
</reference>
<dbReference type="EMBL" id="JASBWS010000009">
    <property type="protein sequence ID" value="KAJ9114455.1"/>
    <property type="molecule type" value="Genomic_DNA"/>
</dbReference>
<evidence type="ECO:0000313" key="2">
    <source>
        <dbReference type="Proteomes" id="UP001230649"/>
    </source>
</evidence>
<name>A0ACC2WT21_9TREE</name>
<proteinExistence type="predicted"/>
<comment type="caution">
    <text evidence="1">The sequence shown here is derived from an EMBL/GenBank/DDBJ whole genome shotgun (WGS) entry which is preliminary data.</text>
</comment>
<accession>A0ACC2WT21</accession>
<dbReference type="Proteomes" id="UP001230649">
    <property type="component" value="Unassembled WGS sequence"/>
</dbReference>
<organism evidence="1 2">
    <name type="scientific">Naganishia adeliensis</name>
    <dbReference type="NCBI Taxonomy" id="92952"/>
    <lineage>
        <taxon>Eukaryota</taxon>
        <taxon>Fungi</taxon>
        <taxon>Dikarya</taxon>
        <taxon>Basidiomycota</taxon>
        <taxon>Agaricomycotina</taxon>
        <taxon>Tremellomycetes</taxon>
        <taxon>Filobasidiales</taxon>
        <taxon>Filobasidiaceae</taxon>
        <taxon>Naganishia</taxon>
    </lineage>
</organism>
<protein>
    <submittedName>
        <fullName evidence="1">Golgi apparatus membrane protein tvp23</fullName>
    </submittedName>
</protein>
<evidence type="ECO:0000313" key="1">
    <source>
        <dbReference type="EMBL" id="KAJ9114455.1"/>
    </source>
</evidence>
<sequence length="257" mass="27448">MSASQPLFDATIEPDEDPTNSSSQFPSGNIGSSGGARGQTQPVVLTPGPPVGGPSGIEGNSGNAESGISGILRSSSHPMVLACLYLFRSAALAVYVLCGLFTDNYVLSIVIVVVLLSLDFWNVRNVAGRTLVGLRYWNEVDEEGESSWVFECRDPSRPANPIDEKMFWIALYAFPLGWLALFFVSLLKFNISFLPIVILALVFNFSNVLGFTYADRDAKRQWANSVSSGAFGLPGLGGIGGQLVGGAIRSGLSRVFT</sequence>
<gene>
    <name evidence="1" type="primary">TVP23</name>
    <name evidence="1" type="ORF">QFC20_001599</name>
</gene>